<evidence type="ECO:0000256" key="7">
    <source>
        <dbReference type="RuleBase" id="RU910713"/>
    </source>
</evidence>
<accession>B6JUZ8</accession>
<comment type="pathway">
    <text evidence="7">Porphyrin-containing compound metabolism; protoporphyrin-IX biosynthesis; 5-aminolevulinate from glycine: step 1/1.</text>
</comment>
<dbReference type="InterPro" id="IPR004839">
    <property type="entry name" value="Aminotransferase_I/II_large"/>
</dbReference>
<organism evidence="9 10">
    <name type="scientific">Schizosaccharomyces japonicus (strain yFS275 / FY16936)</name>
    <name type="common">Fission yeast</name>
    <dbReference type="NCBI Taxonomy" id="402676"/>
    <lineage>
        <taxon>Eukaryota</taxon>
        <taxon>Fungi</taxon>
        <taxon>Dikarya</taxon>
        <taxon>Ascomycota</taxon>
        <taxon>Taphrinomycotina</taxon>
        <taxon>Schizosaccharomycetes</taxon>
        <taxon>Schizosaccharomycetales</taxon>
        <taxon>Schizosaccharomycetaceae</taxon>
        <taxon>Schizosaccharomyces</taxon>
    </lineage>
</organism>
<dbReference type="Gene3D" id="3.90.1150.10">
    <property type="entry name" value="Aspartate Aminotransferase, domain 1"/>
    <property type="match status" value="1"/>
</dbReference>
<dbReference type="InterPro" id="IPR015422">
    <property type="entry name" value="PyrdxlP-dep_Trfase_small"/>
</dbReference>
<gene>
    <name evidence="9" type="ORF">SJAG_00097</name>
</gene>
<dbReference type="HOGENOM" id="CLU_015846_6_0_1"/>
<keyword evidence="5 7" id="KW-0663">Pyridoxal phosphate</keyword>
<keyword evidence="4 7" id="KW-0808">Transferase</keyword>
<dbReference type="RefSeq" id="XP_002171395.1">
    <property type="nucleotide sequence ID" value="XM_002171359.2"/>
</dbReference>
<dbReference type="Pfam" id="PF00155">
    <property type="entry name" value="Aminotran_1_2"/>
    <property type="match status" value="1"/>
</dbReference>
<keyword evidence="7" id="KW-0496">Mitochondrion</keyword>
<dbReference type="SUPFAM" id="SSF53383">
    <property type="entry name" value="PLP-dependent transferases"/>
    <property type="match status" value="1"/>
</dbReference>
<evidence type="ECO:0000313" key="9">
    <source>
        <dbReference type="EMBL" id="EEB05102.1"/>
    </source>
</evidence>
<dbReference type="GeneID" id="7051047"/>
<dbReference type="OrthoDB" id="10263824at2759"/>
<keyword evidence="7" id="KW-0350">Heme biosynthesis</keyword>
<keyword evidence="10" id="KW-1185">Reference proteome</keyword>
<evidence type="ECO:0000256" key="6">
    <source>
        <dbReference type="ARBA" id="ARBA00023315"/>
    </source>
</evidence>
<reference evidence="9 10" key="1">
    <citation type="journal article" date="2011" name="Science">
        <title>Comparative functional genomics of the fission yeasts.</title>
        <authorList>
            <person name="Rhind N."/>
            <person name="Chen Z."/>
            <person name="Yassour M."/>
            <person name="Thompson D.A."/>
            <person name="Haas B.J."/>
            <person name="Habib N."/>
            <person name="Wapinski I."/>
            <person name="Roy S."/>
            <person name="Lin M.F."/>
            <person name="Heiman D.I."/>
            <person name="Young S.K."/>
            <person name="Furuya K."/>
            <person name="Guo Y."/>
            <person name="Pidoux A."/>
            <person name="Chen H.M."/>
            <person name="Robbertse B."/>
            <person name="Goldberg J.M."/>
            <person name="Aoki K."/>
            <person name="Bayne E.H."/>
            <person name="Berlin A.M."/>
            <person name="Desjardins C.A."/>
            <person name="Dobbs E."/>
            <person name="Dukaj L."/>
            <person name="Fan L."/>
            <person name="FitzGerald M.G."/>
            <person name="French C."/>
            <person name="Gujja S."/>
            <person name="Hansen K."/>
            <person name="Keifenheim D."/>
            <person name="Levin J.Z."/>
            <person name="Mosher R.A."/>
            <person name="Mueller C.A."/>
            <person name="Pfiffner J."/>
            <person name="Priest M."/>
            <person name="Russ C."/>
            <person name="Smialowska A."/>
            <person name="Swoboda P."/>
            <person name="Sykes S.M."/>
            <person name="Vaughn M."/>
            <person name="Vengrova S."/>
            <person name="Yoder R."/>
            <person name="Zeng Q."/>
            <person name="Allshire R."/>
            <person name="Baulcombe D."/>
            <person name="Birren B.W."/>
            <person name="Brown W."/>
            <person name="Ekwall K."/>
            <person name="Kellis M."/>
            <person name="Leatherwood J."/>
            <person name="Levin H."/>
            <person name="Margalit H."/>
            <person name="Martienssen R."/>
            <person name="Nieduszynski C.A."/>
            <person name="Spatafora J.W."/>
            <person name="Friedman N."/>
            <person name="Dalgaard J.Z."/>
            <person name="Baumann P."/>
            <person name="Niki H."/>
            <person name="Regev A."/>
            <person name="Nusbaum C."/>
        </authorList>
    </citation>
    <scope>NUCLEOTIDE SEQUENCE [LARGE SCALE GENOMIC DNA]</scope>
    <source>
        <strain evidence="10">yFS275 / FY16936</strain>
    </source>
</reference>
<evidence type="ECO:0000313" key="10">
    <source>
        <dbReference type="Proteomes" id="UP000001744"/>
    </source>
</evidence>
<dbReference type="InterPro" id="IPR015421">
    <property type="entry name" value="PyrdxlP-dep_Trfase_major"/>
</dbReference>
<evidence type="ECO:0000256" key="4">
    <source>
        <dbReference type="ARBA" id="ARBA00022679"/>
    </source>
</evidence>
<dbReference type="GO" id="GO:0005739">
    <property type="term" value="C:mitochondrion"/>
    <property type="evidence" value="ECO:0000318"/>
    <property type="project" value="GO_Central"/>
</dbReference>
<evidence type="ECO:0000256" key="3">
    <source>
        <dbReference type="ARBA" id="ARBA00008392"/>
    </source>
</evidence>
<dbReference type="FunFam" id="3.40.640.10:FF:000006">
    <property type="entry name" value="5-aminolevulinate synthase, mitochondrial"/>
    <property type="match status" value="1"/>
</dbReference>
<dbReference type="GO" id="GO:0006783">
    <property type="term" value="P:heme biosynthetic process"/>
    <property type="evidence" value="ECO:0000318"/>
    <property type="project" value="GO_Central"/>
</dbReference>
<dbReference type="AlphaFoldDB" id="B6JUZ8"/>
<dbReference type="Proteomes" id="UP000001744">
    <property type="component" value="Unassembled WGS sequence"/>
</dbReference>
<dbReference type="JaponicusDB" id="SJAG_00097"/>
<dbReference type="OMA" id="RAYFSGM"/>
<proteinExistence type="inferred from homology"/>
<comment type="cofactor">
    <cofactor evidence="1 7">
        <name>pyridoxal 5'-phosphate</name>
        <dbReference type="ChEBI" id="CHEBI:597326"/>
    </cofactor>
</comment>
<comment type="similarity">
    <text evidence="3 7">Belongs to the class-II pyridoxal-phosphate-dependent aminotransferase family.</text>
</comment>
<dbReference type="GO" id="GO:0003870">
    <property type="term" value="F:5-aminolevulinate synthase activity"/>
    <property type="evidence" value="ECO:0000318"/>
    <property type="project" value="GO_Central"/>
</dbReference>
<dbReference type="GO" id="GO:0006782">
    <property type="term" value="P:protoporphyrinogen IX biosynthetic process"/>
    <property type="evidence" value="ECO:0007669"/>
    <property type="project" value="UniProtKB-UniRule"/>
</dbReference>
<dbReference type="PANTHER" id="PTHR13693:SF102">
    <property type="entry name" value="2-AMINO-3-KETOBUTYRATE COENZYME A LIGASE, MITOCHONDRIAL"/>
    <property type="match status" value="1"/>
</dbReference>
<evidence type="ECO:0000259" key="8">
    <source>
        <dbReference type="Pfam" id="PF00155"/>
    </source>
</evidence>
<dbReference type="InterPro" id="IPR015424">
    <property type="entry name" value="PyrdxlP-dep_Trfase"/>
</dbReference>
<evidence type="ECO:0000256" key="1">
    <source>
        <dbReference type="ARBA" id="ARBA00001933"/>
    </source>
</evidence>
<dbReference type="UniPathway" id="UPA00251">
    <property type="reaction ID" value="UER00375"/>
</dbReference>
<dbReference type="EC" id="2.3.1.37" evidence="7"/>
<dbReference type="CDD" id="cd06454">
    <property type="entry name" value="KBL_like"/>
    <property type="match status" value="1"/>
</dbReference>
<dbReference type="eggNOG" id="KOG1360">
    <property type="taxonomic scope" value="Eukaryota"/>
</dbReference>
<dbReference type="GO" id="GO:0030170">
    <property type="term" value="F:pyridoxal phosphate binding"/>
    <property type="evidence" value="ECO:0007669"/>
    <property type="project" value="UniProtKB-UniRule"/>
</dbReference>
<evidence type="ECO:0000256" key="5">
    <source>
        <dbReference type="ARBA" id="ARBA00022898"/>
    </source>
</evidence>
<dbReference type="GO" id="GO:0005759">
    <property type="term" value="C:mitochondrial matrix"/>
    <property type="evidence" value="ECO:0007669"/>
    <property type="project" value="UniProtKB-SubCell"/>
</dbReference>
<keyword evidence="6 7" id="KW-0012">Acyltransferase</keyword>
<protein>
    <recommendedName>
        <fullName evidence="7">5-aminolevulinate synthase</fullName>
        <ecNumber evidence="7">2.3.1.37</ecNumber>
    </recommendedName>
    <alternativeName>
        <fullName evidence="7">5-aminolevulinic acid synthase</fullName>
    </alternativeName>
    <alternativeName>
        <fullName evidence="7">Delta-ALA synthase</fullName>
    </alternativeName>
    <alternativeName>
        <fullName evidence="7">Delta-aminolevulinate synthase</fullName>
    </alternativeName>
</protein>
<name>B6JUZ8_SCHJY</name>
<feature type="domain" description="Aminotransferase class I/classII large" evidence="8">
    <location>
        <begin position="84"/>
        <end position="417"/>
    </location>
</feature>
<dbReference type="EMBL" id="KE651166">
    <property type="protein sequence ID" value="EEB05102.1"/>
    <property type="molecule type" value="Genomic_DNA"/>
</dbReference>
<dbReference type="InterPro" id="IPR010961">
    <property type="entry name" value="4pyrrol_synth_NH2levulA_synth"/>
</dbReference>
<evidence type="ECO:0000256" key="2">
    <source>
        <dbReference type="ARBA" id="ARBA00003076"/>
    </source>
</evidence>
<sequence length="456" mass="50600">MLRPSFRRSFVRGLQTASTCKSAATPLVTPTASRTGFNFEGLFVNEIEQRKRNNTYRVLSNVNHILEGVPVAYSRDYNKEIQIWCSNDYLSMNRCKAIVDAMHKCLDEYGASSTGARNIGGHNQVFVDLENLMAELHGKESALVFNSGYVANDTTLTTLGRRIPNCVFISDELNHASMIHGIRNSRCDKLVYKHNNMEDLEAKLASLPLNQPKVIAFESVYSMNGSIAPIERICTLAEKYGAMTYLDEVHAVGMYGPGGAGIAAELGLADRVDIIVGSLAKSYAALGGYIAGSKHVIDFVRSFAPGFIYTSSLSPHVLAGAIASVNYLRKDDGVRKQHRSAVRRVKDALSKRQIAVLSNDSHIVPIMIGNPRIAQQVSRDLITEYNIYLHNINSPTVPVGTERLRVSPTPLHNDQKLVDNFVQVLDTLWTKYNIPRVNEWKSKGFDVDRPCTFDLC</sequence>
<dbReference type="NCBIfam" id="TIGR01821">
    <property type="entry name" value="5aminolev_synth"/>
    <property type="match status" value="1"/>
</dbReference>
<comment type="function">
    <text evidence="2">Catalyzes the synthesis of 5-aminolevulinate (ALA) from succinyl-CoA and glycine, the first and rate-limiting step in heme biosynthesis.</text>
</comment>
<dbReference type="PANTHER" id="PTHR13693">
    <property type="entry name" value="CLASS II AMINOTRANSFERASE/8-AMINO-7-OXONONANOATE SYNTHASE"/>
    <property type="match status" value="1"/>
</dbReference>
<dbReference type="STRING" id="402676.B6JUZ8"/>
<dbReference type="InterPro" id="IPR050087">
    <property type="entry name" value="AON_synthase_class-II"/>
</dbReference>
<comment type="catalytic activity">
    <reaction evidence="7">
        <text>succinyl-CoA + glycine + H(+) = 5-aminolevulinate + CO2 + CoA</text>
        <dbReference type="Rhea" id="RHEA:12921"/>
        <dbReference type="ChEBI" id="CHEBI:15378"/>
        <dbReference type="ChEBI" id="CHEBI:16526"/>
        <dbReference type="ChEBI" id="CHEBI:57287"/>
        <dbReference type="ChEBI" id="CHEBI:57292"/>
        <dbReference type="ChEBI" id="CHEBI:57305"/>
        <dbReference type="ChEBI" id="CHEBI:356416"/>
        <dbReference type="EC" id="2.3.1.37"/>
    </reaction>
</comment>
<dbReference type="VEuPathDB" id="FungiDB:SJAG_00097"/>
<comment type="subcellular location">
    <subcellularLocation>
        <location evidence="7">Mitochondrion matrix</location>
    </subcellularLocation>
</comment>
<dbReference type="Gene3D" id="3.40.640.10">
    <property type="entry name" value="Type I PLP-dependent aspartate aminotransferase-like (Major domain)"/>
    <property type="match status" value="1"/>
</dbReference>